<accession>A0AA88NPM7</accession>
<comment type="similarity">
    <text evidence="1">Belongs to the FAM83 family.</text>
</comment>
<dbReference type="Pfam" id="PF07894">
    <property type="entry name" value="SACK1"/>
    <property type="match status" value="1"/>
</dbReference>
<proteinExistence type="inferred from homology"/>
<evidence type="ECO:0000313" key="5">
    <source>
        <dbReference type="Proteomes" id="UP001187415"/>
    </source>
</evidence>
<gene>
    <name evidence="4" type="ORF">Q5P01_001492</name>
</gene>
<feature type="compositionally biased region" description="Polar residues" evidence="2">
    <location>
        <begin position="440"/>
        <end position="449"/>
    </location>
</feature>
<feature type="region of interest" description="Disordered" evidence="2">
    <location>
        <begin position="421"/>
        <end position="474"/>
    </location>
</feature>
<dbReference type="InterPro" id="IPR050944">
    <property type="entry name" value="FAM83"/>
</dbReference>
<evidence type="ECO:0000256" key="1">
    <source>
        <dbReference type="ARBA" id="ARBA00006937"/>
    </source>
</evidence>
<dbReference type="AlphaFoldDB" id="A0AA88NPM7"/>
<evidence type="ECO:0000313" key="4">
    <source>
        <dbReference type="EMBL" id="KAK2861959.1"/>
    </source>
</evidence>
<dbReference type="Proteomes" id="UP001187415">
    <property type="component" value="Unassembled WGS sequence"/>
</dbReference>
<feature type="compositionally biased region" description="Basic and acidic residues" evidence="2">
    <location>
        <begin position="424"/>
        <end position="439"/>
    </location>
</feature>
<dbReference type="EMBL" id="JAUPFM010000001">
    <property type="protein sequence ID" value="KAK2861959.1"/>
    <property type="molecule type" value="Genomic_DNA"/>
</dbReference>
<sequence length="583" mass="65731">MSNSQEQSLNENAVFLPVDYTSPGFLHCEKERQRIETLLSAGPESFYSSTALERSGCFISPEEVIQIAGWAKDYRVNHLKGESDENGEEGSSETEDFHSTYFPCHSEAAPPDLDLGWPEKKPYVPLGSVTVHTNPPAEGEPSVREIIRRHLQRAREVIAVVTDRLTDGPIIADLHKTASRGVPIYIILNQRSTEENFTLTRLMHPNMRVRVLQGRTFCSRTGTKVVGEMKNKFLLVDLETVIHGSYSLTWTDAHLHRQLITVLCGPVVDTFDREFRMLFAASLPVPEKWRVTDTCPSMTHQLEAFSDPQLQNQLSLSESEDINPPSPPADLFLDWEELGIVQRQSSFHPLSLHEELVANEMALQNNMLFNKDTHIMDSFTNPGYEFLDMKRECENRSPVTNALHESTFKIEKAKQVSLESNNYLDDRTTTRLDDAKTKESSQGSATSKSEPFLEEDSSVETSSPADKPKKPLILRLPQSENHSVVSDILMRLKTRQSPSGLFKKRSKAALSEMSQSMMDLSVVNSNPEVPVPRIKYRPGHVTPAYALMKNRNIEMISAPQLTPKTSLIGESLKVNAKKREEQK</sequence>
<organism evidence="4 5">
    <name type="scientific">Channa striata</name>
    <name type="common">Snakehead murrel</name>
    <name type="synonym">Ophicephalus striatus</name>
    <dbReference type="NCBI Taxonomy" id="64152"/>
    <lineage>
        <taxon>Eukaryota</taxon>
        <taxon>Metazoa</taxon>
        <taxon>Chordata</taxon>
        <taxon>Craniata</taxon>
        <taxon>Vertebrata</taxon>
        <taxon>Euteleostomi</taxon>
        <taxon>Actinopterygii</taxon>
        <taxon>Neopterygii</taxon>
        <taxon>Teleostei</taxon>
        <taxon>Neoteleostei</taxon>
        <taxon>Acanthomorphata</taxon>
        <taxon>Anabantaria</taxon>
        <taxon>Anabantiformes</taxon>
        <taxon>Channoidei</taxon>
        <taxon>Channidae</taxon>
        <taxon>Channa</taxon>
    </lineage>
</organism>
<dbReference type="PANTHER" id="PTHR16181">
    <property type="entry name" value="PROTEIN FAM83A-RELATED"/>
    <property type="match status" value="1"/>
</dbReference>
<comment type="caution">
    <text evidence="4">The sequence shown here is derived from an EMBL/GenBank/DDBJ whole genome shotgun (WGS) entry which is preliminary data.</text>
</comment>
<dbReference type="Gene3D" id="3.30.870.10">
    <property type="entry name" value="Endonuclease Chain A"/>
    <property type="match status" value="1"/>
</dbReference>
<dbReference type="GO" id="GO:0019901">
    <property type="term" value="F:protein kinase binding"/>
    <property type="evidence" value="ECO:0007669"/>
    <property type="project" value="TreeGrafter"/>
</dbReference>
<dbReference type="SUPFAM" id="SSF56024">
    <property type="entry name" value="Phospholipase D/nuclease"/>
    <property type="match status" value="1"/>
</dbReference>
<evidence type="ECO:0000259" key="3">
    <source>
        <dbReference type="Pfam" id="PF07894"/>
    </source>
</evidence>
<reference evidence="4" key="1">
    <citation type="submission" date="2023-07" db="EMBL/GenBank/DDBJ databases">
        <title>Chromosome-level Genome Assembly of Striped Snakehead (Channa striata).</title>
        <authorList>
            <person name="Liu H."/>
        </authorList>
    </citation>
    <scope>NUCLEOTIDE SEQUENCE</scope>
    <source>
        <strain evidence="4">Gz</strain>
        <tissue evidence="4">Muscle</tissue>
    </source>
</reference>
<dbReference type="GO" id="GO:0007165">
    <property type="term" value="P:signal transduction"/>
    <property type="evidence" value="ECO:0007669"/>
    <property type="project" value="TreeGrafter"/>
</dbReference>
<feature type="domain" description="Scaffolding anchor of CK1" evidence="3">
    <location>
        <begin position="19"/>
        <end position="283"/>
    </location>
</feature>
<dbReference type="PANTHER" id="PTHR16181:SF29">
    <property type="entry name" value="PROTEIN FAM83A-RELATED"/>
    <property type="match status" value="1"/>
</dbReference>
<dbReference type="InterPro" id="IPR012461">
    <property type="entry name" value="SACK1"/>
</dbReference>
<keyword evidence="5" id="KW-1185">Reference proteome</keyword>
<name>A0AA88NPM7_CHASR</name>
<protein>
    <recommendedName>
        <fullName evidence="3">Scaffolding anchor of CK1 domain-containing protein</fullName>
    </recommendedName>
</protein>
<evidence type="ECO:0000256" key="2">
    <source>
        <dbReference type="SAM" id="MobiDB-lite"/>
    </source>
</evidence>